<proteinExistence type="predicted"/>
<reference evidence="1" key="1">
    <citation type="submission" date="2024-02" db="EMBL/GenBank/DDBJ databases">
        <title>Metagenome Assembled Genome of Zalaria obscura JY119.</title>
        <authorList>
            <person name="Vighnesh L."/>
            <person name="Jagadeeshwari U."/>
            <person name="Venkata Ramana C."/>
            <person name="Sasikala C."/>
        </authorList>
    </citation>
    <scope>NUCLEOTIDE SEQUENCE</scope>
    <source>
        <strain evidence="1">JY119</strain>
    </source>
</reference>
<evidence type="ECO:0000313" key="2">
    <source>
        <dbReference type="Proteomes" id="UP001320706"/>
    </source>
</evidence>
<protein>
    <submittedName>
        <fullName evidence="1">Translation machinery-associated protein 20</fullName>
    </submittedName>
</protein>
<sequence length="213" mass="23247">MFKKELVSLSGLETLASADCSSSISAGAKSKVKSSAQRAIRSKVIETYPKLEPYIEDIMPKKEQLDLVKLPERVSLYVLANKPLFWQHMDDAIIPHLTIVHKYPHCFNRIRIDRGAIRFVLSGATLMVPGLTSPGGRLPDPSVSADDKEANDGYGGPELKVGEVVVVEAEGKETACMIGVLKMGTEEMKAKKKGPAIEDGHYLGDGLWKLDLA</sequence>
<gene>
    <name evidence="1" type="primary">TMA20</name>
    <name evidence="1" type="ORF">M8818_006782</name>
</gene>
<dbReference type="Proteomes" id="UP001320706">
    <property type="component" value="Unassembled WGS sequence"/>
</dbReference>
<evidence type="ECO:0000313" key="1">
    <source>
        <dbReference type="EMBL" id="KAK8196617.1"/>
    </source>
</evidence>
<organism evidence="1 2">
    <name type="scientific">Zalaria obscura</name>
    <dbReference type="NCBI Taxonomy" id="2024903"/>
    <lineage>
        <taxon>Eukaryota</taxon>
        <taxon>Fungi</taxon>
        <taxon>Dikarya</taxon>
        <taxon>Ascomycota</taxon>
        <taxon>Pezizomycotina</taxon>
        <taxon>Dothideomycetes</taxon>
        <taxon>Dothideomycetidae</taxon>
        <taxon>Dothideales</taxon>
        <taxon>Zalariaceae</taxon>
        <taxon>Zalaria</taxon>
    </lineage>
</organism>
<keyword evidence="2" id="KW-1185">Reference proteome</keyword>
<name>A0ACC3S7Z1_9PEZI</name>
<accession>A0ACC3S7Z1</accession>
<comment type="caution">
    <text evidence="1">The sequence shown here is derived from an EMBL/GenBank/DDBJ whole genome shotgun (WGS) entry which is preliminary data.</text>
</comment>
<dbReference type="EMBL" id="JAMKPW020000041">
    <property type="protein sequence ID" value="KAK8196617.1"/>
    <property type="molecule type" value="Genomic_DNA"/>
</dbReference>